<dbReference type="EMBL" id="CM016560">
    <property type="protein sequence ID" value="TKV97260.1"/>
    <property type="molecule type" value="Genomic_DNA"/>
</dbReference>
<dbReference type="InterPro" id="IPR011676">
    <property type="entry name" value="DUF1618"/>
</dbReference>
<dbReference type="Gramene" id="TKV97260">
    <property type="protein sequence ID" value="TKV97260"/>
    <property type="gene ID" value="SEVIR_9G482601v2"/>
</dbReference>
<name>A0A4U6T7S9_SETVI</name>
<dbReference type="Pfam" id="PF07762">
    <property type="entry name" value="DUF1618"/>
    <property type="match status" value="1"/>
</dbReference>
<evidence type="ECO:0000313" key="3">
    <source>
        <dbReference type="Proteomes" id="UP000298652"/>
    </source>
</evidence>
<gene>
    <name evidence="2" type="ORF">SEVIR_9G482601v2</name>
</gene>
<keyword evidence="3" id="KW-1185">Reference proteome</keyword>
<accession>A0A4U6T7S9</accession>
<dbReference type="PANTHER" id="PTHR33074">
    <property type="entry name" value="EXPRESSED PROTEIN-RELATED"/>
    <property type="match status" value="1"/>
</dbReference>
<dbReference type="Proteomes" id="UP000298652">
    <property type="component" value="Chromosome 9"/>
</dbReference>
<dbReference type="EMBL" id="CM016560">
    <property type="protein sequence ID" value="TKV97261.1"/>
    <property type="molecule type" value="Genomic_DNA"/>
</dbReference>
<evidence type="ECO:0000313" key="2">
    <source>
        <dbReference type="EMBL" id="TKV97261.1"/>
    </source>
</evidence>
<organism evidence="2 3">
    <name type="scientific">Setaria viridis</name>
    <name type="common">Green bristlegrass</name>
    <name type="synonym">Setaria italica subsp. viridis</name>
    <dbReference type="NCBI Taxonomy" id="4556"/>
    <lineage>
        <taxon>Eukaryota</taxon>
        <taxon>Viridiplantae</taxon>
        <taxon>Streptophyta</taxon>
        <taxon>Embryophyta</taxon>
        <taxon>Tracheophyta</taxon>
        <taxon>Spermatophyta</taxon>
        <taxon>Magnoliopsida</taxon>
        <taxon>Liliopsida</taxon>
        <taxon>Poales</taxon>
        <taxon>Poaceae</taxon>
        <taxon>PACMAD clade</taxon>
        <taxon>Panicoideae</taxon>
        <taxon>Panicodae</taxon>
        <taxon>Paniceae</taxon>
        <taxon>Cenchrinae</taxon>
        <taxon>Setaria</taxon>
    </lineage>
</organism>
<dbReference type="PANTHER" id="PTHR33074:SF102">
    <property type="entry name" value="DUF1618 DOMAIN-CONTAINING PROTEIN"/>
    <property type="match status" value="1"/>
</dbReference>
<dbReference type="AlphaFoldDB" id="A0A4U6T7S9"/>
<sequence>MISTFSPPRRTHGQRGWRCWSHRILGSRMSTWCTKTKRVITLEGGLLGWVDLWRIISGVVFCCAAFLTPILSCVTSDFPSRWMVTCACTASTYKSEFPQTARPFRDVTFSDGFIKLIEVEHRRRLVATVRPAMLDSVLEIENGMGACTTGSYTPYGWTTVTWNRKLSSDRWRQDCTAYISTSSILPHLRHNHSEGSVLENLEMAGPLWTTLHGGWGEEGCCCKGAAARERKGDASRGEKNGAAASAALHGKGAVAAEGAAPPQSVFLHRREPCPHRRPHLHGVSFHQRLQVAGAKALVVARCLIHGCILNLWIRQHGIMIQHHLVASPITGRHNNPAFITG</sequence>
<dbReference type="Gramene" id="TKV97261">
    <property type="protein sequence ID" value="TKV97261"/>
    <property type="gene ID" value="SEVIR_9G482601v2"/>
</dbReference>
<evidence type="ECO:0000259" key="1">
    <source>
        <dbReference type="Pfam" id="PF07762"/>
    </source>
</evidence>
<proteinExistence type="predicted"/>
<protein>
    <recommendedName>
        <fullName evidence="1">DUF1618 domain-containing protein</fullName>
    </recommendedName>
</protein>
<reference evidence="2 3" key="1">
    <citation type="submission" date="2019-03" db="EMBL/GenBank/DDBJ databases">
        <title>WGS assembly of Setaria viridis.</title>
        <authorList>
            <person name="Huang P."/>
            <person name="Jenkins J."/>
            <person name="Grimwood J."/>
            <person name="Barry K."/>
            <person name="Healey A."/>
            <person name="Mamidi S."/>
            <person name="Sreedasyam A."/>
            <person name="Shu S."/>
            <person name="Feldman M."/>
            <person name="Wu J."/>
            <person name="Yu Y."/>
            <person name="Chen C."/>
            <person name="Johnson J."/>
            <person name="Rokhsar D."/>
            <person name="Baxter I."/>
            <person name="Schmutz J."/>
            <person name="Brutnell T."/>
            <person name="Kellogg E."/>
        </authorList>
    </citation>
    <scope>NUCLEOTIDE SEQUENCE [LARGE SCALE GENOMIC DNA]</scope>
    <source>
        <strain evidence="3">cv. A10</strain>
    </source>
</reference>
<feature type="domain" description="DUF1618" evidence="1">
    <location>
        <begin position="49"/>
        <end position="185"/>
    </location>
</feature>